<sequence length="135" mass="15602">MATASLLAKIIHDKYELDVPLYRQIKDLQRLGLDVGETTLCHWTINSAEVLAPLYDLMHNALIHQPLLQGDETPTQVLKEPGRKATSKSYMWAARTVRSCATPVDLQPESRRSGRQGFIQWFYRRPAMRRLLWLQ</sequence>
<reference evidence="2 3" key="1">
    <citation type="journal article" date="2018" name="Genome Announc.">
        <title>Draft Genome Sequence of Lactobacillus paracasei DUP 13076, Which Exhibits Potent Antipathogenic Effects against Salmonella enterica Serovars Enteritidis, Typhimurium, and Heidelberg.</title>
        <authorList>
            <person name="Muyyarikkandy M.S."/>
            <person name="Alqahtani F.H."/>
            <person name="Mandoiu I."/>
            <person name="Amalaradjou M.A."/>
        </authorList>
    </citation>
    <scope>NUCLEOTIDE SEQUENCE [LARGE SCALE GENOMIC DNA]</scope>
    <source>
        <strain evidence="2 3">DUP 13076</strain>
    </source>
</reference>
<protein>
    <recommendedName>
        <fullName evidence="1">Transposase IS66 central domain-containing protein</fullName>
    </recommendedName>
</protein>
<gene>
    <name evidence="2" type="ORF">C0Q90_00055</name>
</gene>
<dbReference type="Pfam" id="PF03050">
    <property type="entry name" value="DDE_Tnp_IS66"/>
    <property type="match status" value="1"/>
</dbReference>
<evidence type="ECO:0000313" key="2">
    <source>
        <dbReference type="EMBL" id="PLC47450.1"/>
    </source>
</evidence>
<dbReference type="PANTHER" id="PTHR33678:SF2">
    <property type="match status" value="1"/>
</dbReference>
<comment type="caution">
    <text evidence="2">The sequence shown here is derived from an EMBL/GenBank/DDBJ whole genome shotgun (WGS) entry which is preliminary data.</text>
</comment>
<organism evidence="2 3">
    <name type="scientific">Lacticaseibacillus paracasei</name>
    <name type="common">Lactobacillus paracasei</name>
    <dbReference type="NCBI Taxonomy" id="1597"/>
    <lineage>
        <taxon>Bacteria</taxon>
        <taxon>Bacillati</taxon>
        <taxon>Bacillota</taxon>
        <taxon>Bacilli</taxon>
        <taxon>Lactobacillales</taxon>
        <taxon>Lactobacillaceae</taxon>
        <taxon>Lacticaseibacillus</taxon>
    </lineage>
</organism>
<evidence type="ECO:0000259" key="1">
    <source>
        <dbReference type="Pfam" id="PF03050"/>
    </source>
</evidence>
<dbReference type="InterPro" id="IPR004291">
    <property type="entry name" value="Transposase_IS66_central"/>
</dbReference>
<dbReference type="AlphaFoldDB" id="A0AB36XEJ1"/>
<accession>A0AB36XEJ1</accession>
<feature type="domain" description="Transposase IS66 central" evidence="1">
    <location>
        <begin position="1"/>
        <end position="103"/>
    </location>
</feature>
<proteinExistence type="predicted"/>
<dbReference type="InterPro" id="IPR052344">
    <property type="entry name" value="Transposase-related"/>
</dbReference>
<dbReference type="EMBL" id="PKQJ01000001">
    <property type="protein sequence ID" value="PLC47450.1"/>
    <property type="molecule type" value="Genomic_DNA"/>
</dbReference>
<dbReference type="Proteomes" id="UP000234512">
    <property type="component" value="Unassembled WGS sequence"/>
</dbReference>
<name>A0AB36XEJ1_LACPA</name>
<evidence type="ECO:0000313" key="3">
    <source>
        <dbReference type="Proteomes" id="UP000234512"/>
    </source>
</evidence>
<dbReference type="PANTHER" id="PTHR33678">
    <property type="entry name" value="BLL1576 PROTEIN"/>
    <property type="match status" value="1"/>
</dbReference>